<evidence type="ECO:0000256" key="1">
    <source>
        <dbReference type="ARBA" id="ARBA00004370"/>
    </source>
</evidence>
<dbReference type="InterPro" id="IPR002994">
    <property type="entry name" value="Surf1/Shy1"/>
</dbReference>
<dbReference type="Pfam" id="PF02104">
    <property type="entry name" value="SURF1"/>
    <property type="match status" value="1"/>
</dbReference>
<keyword evidence="5" id="KW-0999">Mitochondrion inner membrane</keyword>
<comment type="similarity">
    <text evidence="5">Belongs to the SURF1 family.</text>
</comment>
<dbReference type="PROSITE" id="PS50895">
    <property type="entry name" value="SURF1"/>
    <property type="match status" value="1"/>
</dbReference>
<evidence type="ECO:0000313" key="7">
    <source>
        <dbReference type="Proteomes" id="UP000605846"/>
    </source>
</evidence>
<comment type="caution">
    <text evidence="6">The sequence shown here is derived from an EMBL/GenBank/DDBJ whole genome shotgun (WGS) entry which is preliminary data.</text>
</comment>
<proteinExistence type="inferred from homology"/>
<protein>
    <recommendedName>
        <fullName evidence="5">SURF1-like protein</fullName>
    </recommendedName>
</protein>
<dbReference type="PANTHER" id="PTHR23427:SF2">
    <property type="entry name" value="SURFEIT LOCUS PROTEIN 1"/>
    <property type="match status" value="1"/>
</dbReference>
<feature type="transmembrane region" description="Helical" evidence="5">
    <location>
        <begin position="248"/>
        <end position="269"/>
    </location>
</feature>
<keyword evidence="4 5" id="KW-0472">Membrane</keyword>
<keyword evidence="7" id="KW-1185">Reference proteome</keyword>
<evidence type="ECO:0000256" key="2">
    <source>
        <dbReference type="ARBA" id="ARBA00022692"/>
    </source>
</evidence>
<evidence type="ECO:0000313" key="6">
    <source>
        <dbReference type="EMBL" id="KAF7732904.1"/>
    </source>
</evidence>
<evidence type="ECO:0000256" key="5">
    <source>
        <dbReference type="RuleBase" id="RU363076"/>
    </source>
</evidence>
<dbReference type="CDD" id="cd06662">
    <property type="entry name" value="SURF1"/>
    <property type="match status" value="1"/>
</dbReference>
<dbReference type="OrthoDB" id="10040024at2759"/>
<organism evidence="6 7">
    <name type="scientific">Apophysomyces ossiformis</name>
    <dbReference type="NCBI Taxonomy" id="679940"/>
    <lineage>
        <taxon>Eukaryota</taxon>
        <taxon>Fungi</taxon>
        <taxon>Fungi incertae sedis</taxon>
        <taxon>Mucoromycota</taxon>
        <taxon>Mucoromycotina</taxon>
        <taxon>Mucoromycetes</taxon>
        <taxon>Mucorales</taxon>
        <taxon>Mucorineae</taxon>
        <taxon>Mucoraceae</taxon>
        <taxon>Apophysomyces</taxon>
    </lineage>
</organism>
<gene>
    <name evidence="6" type="primary">SHY1</name>
    <name evidence="6" type="ORF">EC973_000180</name>
</gene>
<dbReference type="AlphaFoldDB" id="A0A8H7BZW7"/>
<dbReference type="GO" id="GO:0033617">
    <property type="term" value="P:mitochondrial respiratory chain complex IV assembly"/>
    <property type="evidence" value="ECO:0007669"/>
    <property type="project" value="TreeGrafter"/>
</dbReference>
<keyword evidence="2 5" id="KW-0812">Transmembrane</keyword>
<evidence type="ECO:0000256" key="3">
    <source>
        <dbReference type="ARBA" id="ARBA00022989"/>
    </source>
</evidence>
<name>A0A8H7BZW7_9FUNG</name>
<keyword evidence="5" id="KW-0496">Mitochondrion</keyword>
<comment type="subcellular location">
    <subcellularLocation>
        <location evidence="1">Membrane</location>
    </subcellularLocation>
    <subcellularLocation>
        <location evidence="5">Mitochondrion inner membrane</location>
        <topology evidence="5">Multi-pass membrane protein</topology>
    </subcellularLocation>
</comment>
<accession>A0A8H7BZW7</accession>
<dbReference type="GO" id="GO:0005743">
    <property type="term" value="C:mitochondrial inner membrane"/>
    <property type="evidence" value="ECO:0007669"/>
    <property type="project" value="UniProtKB-SubCell"/>
</dbReference>
<keyword evidence="3 5" id="KW-1133">Transmembrane helix</keyword>
<sequence>MYRLARSFLNRQLPRTGLRSMSTEATVTPQNQYRAKQRRFGFGTALICTVPFITFGLGTWQVQRLRWKVNLINELEERMDKKAIPLPRRINQDVLDEYEYRRVSTRGRYRHDLEITVGPRTRGDGEVGYFIITPLERENGSTVLIKRGWVHTSKRDPSTRPESLEQGNVEVEGLLRMSERRNAFTPDNNITKNEWYWVDVDTISKLTGAEPLLVERVTDKSPYVEHDLISKGIPVGRSPLVEVRNNHLQYVITWYALSIATTGMLWKLLRKPVNRPMKIKRN</sequence>
<reference evidence="6" key="1">
    <citation type="submission" date="2020-01" db="EMBL/GenBank/DDBJ databases">
        <title>Genome Sequencing of Three Apophysomyces-Like Fungal Strains Confirms a Novel Fungal Genus in the Mucoromycota with divergent Burkholderia-like Endosymbiotic Bacteria.</title>
        <authorList>
            <person name="Stajich J.E."/>
            <person name="Macias A.M."/>
            <person name="Carter-House D."/>
            <person name="Lovett B."/>
            <person name="Kasson L.R."/>
            <person name="Berry K."/>
            <person name="Grigoriev I."/>
            <person name="Chang Y."/>
            <person name="Spatafora J."/>
            <person name="Kasson M.T."/>
        </authorList>
    </citation>
    <scope>NUCLEOTIDE SEQUENCE</scope>
    <source>
        <strain evidence="6">NRRL A-21654</strain>
    </source>
</reference>
<feature type="transmembrane region" description="Helical" evidence="5">
    <location>
        <begin position="40"/>
        <end position="60"/>
    </location>
</feature>
<comment type="function">
    <text evidence="5">Probably involved in the biogenesis of the COX complex.</text>
</comment>
<evidence type="ECO:0000256" key="4">
    <source>
        <dbReference type="ARBA" id="ARBA00023136"/>
    </source>
</evidence>
<dbReference type="Proteomes" id="UP000605846">
    <property type="component" value="Unassembled WGS sequence"/>
</dbReference>
<dbReference type="EMBL" id="JABAYA010000001">
    <property type="protein sequence ID" value="KAF7732904.1"/>
    <property type="molecule type" value="Genomic_DNA"/>
</dbReference>
<dbReference type="PANTHER" id="PTHR23427">
    <property type="entry name" value="SURFEIT LOCUS PROTEIN"/>
    <property type="match status" value="1"/>
</dbReference>
<dbReference type="InterPro" id="IPR045214">
    <property type="entry name" value="Surf1/Surf4"/>
</dbReference>